<dbReference type="Proteomes" id="UP000092971">
    <property type="component" value="Chromosome"/>
</dbReference>
<protein>
    <submittedName>
        <fullName evidence="3">Pilus assembly protein PilZ</fullName>
    </submittedName>
</protein>
<evidence type="ECO:0000259" key="1">
    <source>
        <dbReference type="Pfam" id="PF07238"/>
    </source>
</evidence>
<dbReference type="AlphaFoldDB" id="A0A1B1YBM4"/>
<dbReference type="GO" id="GO:0035438">
    <property type="term" value="F:cyclic-di-GMP binding"/>
    <property type="evidence" value="ECO:0007669"/>
    <property type="project" value="InterPro"/>
</dbReference>
<dbReference type="InterPro" id="IPR009875">
    <property type="entry name" value="PilZ_domain"/>
</dbReference>
<dbReference type="OrthoDB" id="9783080at2"/>
<proteinExistence type="predicted"/>
<dbReference type="EMBL" id="CP014672">
    <property type="protein sequence ID" value="ANW98138.1"/>
    <property type="molecule type" value="Genomic_DNA"/>
</dbReference>
<organism evidence="3 4">
    <name type="scientific">Thermoclostridium stercorarium subsp. thermolacticum DSM 2910</name>
    <dbReference type="NCBI Taxonomy" id="1121336"/>
    <lineage>
        <taxon>Bacteria</taxon>
        <taxon>Bacillati</taxon>
        <taxon>Bacillota</taxon>
        <taxon>Clostridia</taxon>
        <taxon>Eubacteriales</taxon>
        <taxon>Oscillospiraceae</taxon>
        <taxon>Thermoclostridium</taxon>
    </lineage>
</organism>
<evidence type="ECO:0000313" key="4">
    <source>
        <dbReference type="Proteomes" id="UP000092971"/>
    </source>
</evidence>
<evidence type="ECO:0000313" key="3">
    <source>
        <dbReference type="EMBL" id="ANW98138.1"/>
    </source>
</evidence>
<name>A0A1B1YBM4_THEST</name>
<dbReference type="Gene3D" id="2.40.10.220">
    <property type="entry name" value="predicted glycosyltransferase like domains"/>
    <property type="match status" value="1"/>
</dbReference>
<dbReference type="Pfam" id="PF12945">
    <property type="entry name" value="PilZNR"/>
    <property type="match status" value="1"/>
</dbReference>
<dbReference type="RefSeq" id="WP_015358416.1">
    <property type="nucleotide sequence ID" value="NZ_CP014672.1"/>
</dbReference>
<dbReference type="InterPro" id="IPR009926">
    <property type="entry name" value="T3SS_YcgR_PilZN"/>
</dbReference>
<reference evidence="3 4" key="1">
    <citation type="submission" date="2016-02" db="EMBL/GenBank/DDBJ databases">
        <title>Comparison of Clostridium stercorarium subspecies using comparative genomics and transcriptomics.</title>
        <authorList>
            <person name="Schellenberg J."/>
            <person name="Thallinger G."/>
            <person name="Levin D.B."/>
            <person name="Zhang X."/>
            <person name="Alvare G."/>
            <person name="Fristensky B."/>
            <person name="Sparling R."/>
        </authorList>
    </citation>
    <scope>NUCLEOTIDE SEQUENCE [LARGE SCALE GENOMIC DNA]</scope>
    <source>
        <strain evidence="3 4">DSM 2910</strain>
    </source>
</reference>
<dbReference type="Pfam" id="PF07238">
    <property type="entry name" value="PilZ"/>
    <property type="match status" value="1"/>
</dbReference>
<dbReference type="SUPFAM" id="SSF141371">
    <property type="entry name" value="PilZ domain-like"/>
    <property type="match status" value="1"/>
</dbReference>
<feature type="domain" description="Type III secretion system flagellar brake protein YcgR PilZN" evidence="2">
    <location>
        <begin position="8"/>
        <end position="94"/>
    </location>
</feature>
<gene>
    <name evidence="3" type="ORF">CSTERTH_03320</name>
</gene>
<sequence length="226" mass="26280">MKYHQIALGTKLELELFDEKGEKVTSGLVSQFESYDEDSSLMKIHNPFTQGKIYTINSGTKVKVYFSRENDIYVFEADVIEGKAAEPVPMMLIRPVSPIEKIERRSFFRMDCELPVEYCVIDSEDEINVEKPLIKCYTKDISGGGICMITDVFHEAGTNIKVNLRLDREIVFTGMVVRATQIREKGKIRYETGVIYKHIRNMDREKIISFVFETQRERIRKGWMKI</sequence>
<evidence type="ECO:0000259" key="2">
    <source>
        <dbReference type="Pfam" id="PF12945"/>
    </source>
</evidence>
<feature type="domain" description="PilZ" evidence="1">
    <location>
        <begin position="103"/>
        <end position="213"/>
    </location>
</feature>
<accession>A0A1B1YBM4</accession>